<accession>A0A919G7G6</accession>
<dbReference type="Proteomes" id="UP000603708">
    <property type="component" value="Unassembled WGS sequence"/>
</dbReference>
<reference evidence="2" key="1">
    <citation type="journal article" date="2014" name="Int. J. Syst. Evol. Microbiol.">
        <title>Complete genome sequence of Corynebacterium casei LMG S-19264T (=DSM 44701T), isolated from a smear-ripened cheese.</title>
        <authorList>
            <consortium name="US DOE Joint Genome Institute (JGI-PGF)"/>
            <person name="Walter F."/>
            <person name="Albersmeier A."/>
            <person name="Kalinowski J."/>
            <person name="Ruckert C."/>
        </authorList>
    </citation>
    <scope>NUCLEOTIDE SEQUENCE</scope>
    <source>
        <strain evidence="2">JCM 5069</strain>
    </source>
</reference>
<evidence type="ECO:0000313" key="3">
    <source>
        <dbReference type="Proteomes" id="UP000603708"/>
    </source>
</evidence>
<comment type="caution">
    <text evidence="2">The sequence shown here is derived from an EMBL/GenBank/DDBJ whole genome shotgun (WGS) entry which is preliminary data.</text>
</comment>
<protein>
    <submittedName>
        <fullName evidence="2">Uncharacterized protein</fullName>
    </submittedName>
</protein>
<proteinExistence type="predicted"/>
<evidence type="ECO:0000313" key="2">
    <source>
        <dbReference type="EMBL" id="GHH79251.1"/>
    </source>
</evidence>
<reference evidence="2" key="2">
    <citation type="submission" date="2020-09" db="EMBL/GenBank/DDBJ databases">
        <authorList>
            <person name="Sun Q."/>
            <person name="Ohkuma M."/>
        </authorList>
    </citation>
    <scope>NUCLEOTIDE SEQUENCE</scope>
    <source>
        <strain evidence="2">JCM 5069</strain>
    </source>
</reference>
<organism evidence="2 3">
    <name type="scientific">Streptomyces sulfonofaciens</name>
    <dbReference type="NCBI Taxonomy" id="68272"/>
    <lineage>
        <taxon>Bacteria</taxon>
        <taxon>Bacillati</taxon>
        <taxon>Actinomycetota</taxon>
        <taxon>Actinomycetes</taxon>
        <taxon>Kitasatosporales</taxon>
        <taxon>Streptomycetaceae</taxon>
        <taxon>Streptomyces</taxon>
    </lineage>
</organism>
<evidence type="ECO:0000256" key="1">
    <source>
        <dbReference type="SAM" id="MobiDB-lite"/>
    </source>
</evidence>
<sequence length="70" mass="7665">MRVVRTRAETPSVTSFYLMEEGEAAVHSVGQKLPKGCTSRQPASRKPSGRDVRTASGPWVTPPRQAGRQQ</sequence>
<keyword evidence="3" id="KW-1185">Reference proteome</keyword>
<dbReference type="EMBL" id="BNCD01000008">
    <property type="protein sequence ID" value="GHH79251.1"/>
    <property type="molecule type" value="Genomic_DNA"/>
</dbReference>
<name>A0A919G7G6_9ACTN</name>
<dbReference type="AlphaFoldDB" id="A0A919G7G6"/>
<feature type="region of interest" description="Disordered" evidence="1">
    <location>
        <begin position="29"/>
        <end position="70"/>
    </location>
</feature>
<gene>
    <name evidence="2" type="ORF">GCM10018793_31580</name>
</gene>